<dbReference type="GO" id="GO:0007059">
    <property type="term" value="P:chromosome segregation"/>
    <property type="evidence" value="ECO:0007669"/>
    <property type="project" value="TreeGrafter"/>
</dbReference>
<organism evidence="2 3">
    <name type="scientific">Sphingopyxis indica</name>
    <dbReference type="NCBI Taxonomy" id="436663"/>
    <lineage>
        <taxon>Bacteria</taxon>
        <taxon>Pseudomonadati</taxon>
        <taxon>Pseudomonadota</taxon>
        <taxon>Alphaproteobacteria</taxon>
        <taxon>Sphingomonadales</taxon>
        <taxon>Sphingomonadaceae</taxon>
        <taxon>Sphingopyxis</taxon>
    </lineage>
</organism>
<dbReference type="FunFam" id="3.90.1530.30:FF:000002">
    <property type="entry name" value="Chromosome partitioning protein ParB"/>
    <property type="match status" value="1"/>
</dbReference>
<accession>A0A239HDM1</accession>
<dbReference type="SUPFAM" id="SSF109709">
    <property type="entry name" value="KorB DNA-binding domain-like"/>
    <property type="match status" value="1"/>
</dbReference>
<reference evidence="2 3" key="1">
    <citation type="submission" date="2017-06" db="EMBL/GenBank/DDBJ databases">
        <authorList>
            <person name="Kim H.J."/>
            <person name="Triplett B.A."/>
        </authorList>
    </citation>
    <scope>NUCLEOTIDE SEQUENCE [LARGE SCALE GENOMIC DNA]</scope>
    <source>
        <strain evidence="2 3">DS15</strain>
    </source>
</reference>
<dbReference type="InterPro" id="IPR050336">
    <property type="entry name" value="Chromosome_partition/occlusion"/>
</dbReference>
<dbReference type="InterPro" id="IPR010258">
    <property type="entry name" value="Conjugal_tfr_TrbG/VirB9/CagX"/>
</dbReference>
<evidence type="ECO:0000313" key="2">
    <source>
        <dbReference type="EMBL" id="SNS79235.1"/>
    </source>
</evidence>
<sequence>MAKSAPKLTLNSSRDIPLDRLVLSQSNVRRVKAGVSIDALADDIARRKLLQSLNVRPILDDTGQETGRYEVPAGGRRYRALELLVKRKLLAKDTPVPCIVKAANDDILAEDDSLAENAMREALHPLDQFRAMHAMVEKGQDIEAVAANFFVTPAVVRQRLKLASVSPVLHDAYADDRIGLEQLMAFTISDDFERQVQVFELLTESRSLAPHLIRQKLTENVVRAADKRARFVTPDAYVEAGGGIVRDLFEADGGGWLTDPALLDRLVDEKLKAEGEALLGEGWKWVATSVDLPWDALRDHREIDRDEIPMTAEEETRIAELEAEGEEIDRLWSEAEEVPDDIHARVDAINAEYAEIAKRPLTFAPEEIAIAGVFVSLERDGSIRIDRGYAWAEGALFQVYTAPGQVTDIALQEGEELVGPGPVAAGDTVRWIIGDTLSGEGATRRVHILVKPTRPDIVTNLIINTSRRTYHIELRATPSTYMAAVSWRYTPS</sequence>
<dbReference type="PANTHER" id="PTHR33375">
    <property type="entry name" value="CHROMOSOME-PARTITIONING PROTEIN PARB-RELATED"/>
    <property type="match status" value="1"/>
</dbReference>
<dbReference type="SUPFAM" id="SSF110849">
    <property type="entry name" value="ParB/Sulfiredoxin"/>
    <property type="match status" value="1"/>
</dbReference>
<dbReference type="PANTHER" id="PTHR33375:SF7">
    <property type="entry name" value="CHROMOSOME 2-PARTITIONING PROTEIN PARB-RELATED"/>
    <property type="match status" value="1"/>
</dbReference>
<protein>
    <submittedName>
        <fullName evidence="2">P-type conjugative transfer protein TrbG</fullName>
    </submittedName>
</protein>
<dbReference type="Pfam" id="PF02195">
    <property type="entry name" value="ParB_N"/>
    <property type="match status" value="1"/>
</dbReference>
<dbReference type="Gene3D" id="1.10.10.2830">
    <property type="match status" value="1"/>
</dbReference>
<gene>
    <name evidence="2" type="ORF">SAMN06295955_10598</name>
</gene>
<dbReference type="SMART" id="SM00470">
    <property type="entry name" value="ParB"/>
    <property type="match status" value="1"/>
</dbReference>
<proteinExistence type="predicted"/>
<name>A0A239HDM1_9SPHN</name>
<dbReference type="Pfam" id="PF03524">
    <property type="entry name" value="CagX"/>
    <property type="match status" value="1"/>
</dbReference>
<dbReference type="Gene3D" id="3.90.1530.30">
    <property type="match status" value="1"/>
</dbReference>
<dbReference type="Proteomes" id="UP000198339">
    <property type="component" value="Unassembled WGS sequence"/>
</dbReference>
<feature type="domain" description="ParB-like N-terminal" evidence="1">
    <location>
        <begin position="14"/>
        <end position="118"/>
    </location>
</feature>
<dbReference type="OrthoDB" id="9813122at2"/>
<dbReference type="InterPro" id="IPR003115">
    <property type="entry name" value="ParB_N"/>
</dbReference>
<dbReference type="GO" id="GO:0005694">
    <property type="term" value="C:chromosome"/>
    <property type="evidence" value="ECO:0007669"/>
    <property type="project" value="TreeGrafter"/>
</dbReference>
<evidence type="ECO:0000313" key="3">
    <source>
        <dbReference type="Proteomes" id="UP000198339"/>
    </source>
</evidence>
<dbReference type="InterPro" id="IPR036086">
    <property type="entry name" value="ParB/Sulfiredoxin_sf"/>
</dbReference>
<evidence type="ECO:0000259" key="1">
    <source>
        <dbReference type="SMART" id="SM00470"/>
    </source>
</evidence>
<dbReference type="EMBL" id="FZPA01000005">
    <property type="protein sequence ID" value="SNS79235.1"/>
    <property type="molecule type" value="Genomic_DNA"/>
</dbReference>
<keyword evidence="3" id="KW-1185">Reference proteome</keyword>
<dbReference type="CDD" id="cd16406">
    <property type="entry name" value="ParB_N_like"/>
    <property type="match status" value="1"/>
</dbReference>
<dbReference type="AlphaFoldDB" id="A0A239HDM1"/>